<dbReference type="InterPro" id="IPR051801">
    <property type="entry name" value="GH28_Enzymes"/>
</dbReference>
<evidence type="ECO:0000259" key="5">
    <source>
        <dbReference type="Pfam" id="PF12708"/>
    </source>
</evidence>
<keyword evidence="7" id="KW-1185">Reference proteome</keyword>
<evidence type="ECO:0000256" key="4">
    <source>
        <dbReference type="RuleBase" id="RU361169"/>
    </source>
</evidence>
<accession>A0A1G5F1J0</accession>
<dbReference type="AlphaFoldDB" id="A0A1G5F1J0"/>
<dbReference type="SMART" id="SM00710">
    <property type="entry name" value="PbH1"/>
    <property type="match status" value="6"/>
</dbReference>
<proteinExistence type="inferred from homology"/>
<sequence>MRFEIITISSRTATIEVMNDLCVYTDYEYQIYANEELVRTTNKNVVTLFNLEPDKEYELYLKDSKTDKKSSIKIFKTEKEYVSLNVMEFGAKGTGDIYDTAAIQAALMACPENGRVVIPKGTYLTTPIFLKSNITLEIQEGAILLGSVIREDYPILPGLTQTTDEKDEFYLGSWEGEPVNSFASLLTGIGLSNVKIIGEGIIDGNASFDNWWKDAKKQKIAWRPRTIFLKDCSNVLIEGVTVQNSPSWTIHPIFSKDIKLINLKVINPKDSPNTDGINPESCQNVDIIGVDFSVGDDCIAIKSGKLYIGARLKTPSENIIIRNCHMKFGHGGIVIGSEMAGGVKNVYAIRCIFEETDRGIRIKTRRGRGKDGIINGINAENIIMKKVLTPFVINAFYFCDPDGKTEYVWSKEELPVDERTPVIRNIYLKDMICEDCEVAAGFIYGLPEKKVENIILENIKVSFAKDAKPGHPAMMSFLEEQVKAGFFIGNAKNVTVRNFKTENVVGKPFIMSDVEDITFIE</sequence>
<evidence type="ECO:0000313" key="6">
    <source>
        <dbReference type="EMBL" id="SCY32971.1"/>
    </source>
</evidence>
<dbReference type="STRING" id="1120976.SAMN03080606_01303"/>
<dbReference type="RefSeq" id="WP_176758891.1">
    <property type="nucleotide sequence ID" value="NZ_FMUS01000006.1"/>
</dbReference>
<reference evidence="6 7" key="1">
    <citation type="submission" date="2016-10" db="EMBL/GenBank/DDBJ databases">
        <authorList>
            <person name="de Groot N.N."/>
        </authorList>
    </citation>
    <scope>NUCLEOTIDE SEQUENCE [LARGE SCALE GENOMIC DNA]</scope>
    <source>
        <strain evidence="6 7">DSM 18978</strain>
    </source>
</reference>
<feature type="domain" description="Rhamnogalacturonase A/B/Epimerase-like pectate lyase" evidence="5">
    <location>
        <begin position="84"/>
        <end position="136"/>
    </location>
</feature>
<evidence type="ECO:0000256" key="2">
    <source>
        <dbReference type="ARBA" id="ARBA00022801"/>
    </source>
</evidence>
<dbReference type="PROSITE" id="PS00502">
    <property type="entry name" value="POLYGALACTURONASE"/>
    <property type="match status" value="1"/>
</dbReference>
<dbReference type="InterPro" id="IPR000743">
    <property type="entry name" value="Glyco_hydro_28"/>
</dbReference>
<keyword evidence="2 4" id="KW-0378">Hydrolase</keyword>
<dbReference type="InterPro" id="IPR024535">
    <property type="entry name" value="RHGA/B-epi-like_pectate_lyase"/>
</dbReference>
<dbReference type="InterPro" id="IPR012334">
    <property type="entry name" value="Pectin_lyas_fold"/>
</dbReference>
<gene>
    <name evidence="6" type="ORF">SAMN03080606_01303</name>
</gene>
<dbReference type="Pfam" id="PF12708">
    <property type="entry name" value="Pect-lyase_RHGA_epim"/>
    <property type="match status" value="1"/>
</dbReference>
<name>A0A1G5F1J0_9FIRM</name>
<dbReference type="PANTHER" id="PTHR31339:SF9">
    <property type="entry name" value="PLASMIN AND FIBRONECTIN-BINDING PROTEIN A"/>
    <property type="match status" value="1"/>
</dbReference>
<evidence type="ECO:0000256" key="3">
    <source>
        <dbReference type="ARBA" id="ARBA00023295"/>
    </source>
</evidence>
<dbReference type="SUPFAM" id="SSF51126">
    <property type="entry name" value="Pectin lyase-like"/>
    <property type="match status" value="1"/>
</dbReference>
<keyword evidence="3 4" id="KW-0326">Glycosidase</keyword>
<dbReference type="Proteomes" id="UP000198636">
    <property type="component" value="Unassembled WGS sequence"/>
</dbReference>
<organism evidence="6 7">
    <name type="scientific">Alkaliphilus peptidifermentans DSM 18978</name>
    <dbReference type="NCBI Taxonomy" id="1120976"/>
    <lineage>
        <taxon>Bacteria</taxon>
        <taxon>Bacillati</taxon>
        <taxon>Bacillota</taxon>
        <taxon>Clostridia</taxon>
        <taxon>Peptostreptococcales</taxon>
        <taxon>Natronincolaceae</taxon>
        <taxon>Alkaliphilus</taxon>
    </lineage>
</organism>
<dbReference type="GO" id="GO:0004650">
    <property type="term" value="F:polygalacturonase activity"/>
    <property type="evidence" value="ECO:0007669"/>
    <property type="project" value="InterPro"/>
</dbReference>
<dbReference type="InterPro" id="IPR011050">
    <property type="entry name" value="Pectin_lyase_fold/virulence"/>
</dbReference>
<dbReference type="EMBL" id="FMUS01000006">
    <property type="protein sequence ID" value="SCY32971.1"/>
    <property type="molecule type" value="Genomic_DNA"/>
</dbReference>
<dbReference type="InterPro" id="IPR006626">
    <property type="entry name" value="PbH1"/>
</dbReference>
<evidence type="ECO:0000313" key="7">
    <source>
        <dbReference type="Proteomes" id="UP000198636"/>
    </source>
</evidence>
<dbReference type="Gene3D" id="2.160.20.10">
    <property type="entry name" value="Single-stranded right-handed beta-helix, Pectin lyase-like"/>
    <property type="match status" value="1"/>
</dbReference>
<comment type="similarity">
    <text evidence="1 4">Belongs to the glycosyl hydrolase 28 family.</text>
</comment>
<dbReference type="Pfam" id="PF00295">
    <property type="entry name" value="Glyco_hydro_28"/>
    <property type="match status" value="1"/>
</dbReference>
<evidence type="ECO:0000256" key="1">
    <source>
        <dbReference type="ARBA" id="ARBA00008834"/>
    </source>
</evidence>
<dbReference type="GO" id="GO:0005975">
    <property type="term" value="P:carbohydrate metabolic process"/>
    <property type="evidence" value="ECO:0007669"/>
    <property type="project" value="InterPro"/>
</dbReference>
<protein>
    <submittedName>
        <fullName evidence="6">Polygalacturonase</fullName>
    </submittedName>
</protein>
<dbReference type="PANTHER" id="PTHR31339">
    <property type="entry name" value="PECTIN LYASE-RELATED"/>
    <property type="match status" value="1"/>
</dbReference>